<protein>
    <submittedName>
        <fullName evidence="4">S-layer homology domain-containing protein</fullName>
    </submittedName>
</protein>
<dbReference type="InterPro" id="IPR001119">
    <property type="entry name" value="SLH_dom"/>
</dbReference>
<dbReference type="Pfam" id="PF00395">
    <property type="entry name" value="SLH"/>
    <property type="match status" value="2"/>
</dbReference>
<evidence type="ECO:0000313" key="5">
    <source>
        <dbReference type="Proteomes" id="UP000823882"/>
    </source>
</evidence>
<name>A0A9D2SYQ3_9FIRM</name>
<reference evidence="4" key="1">
    <citation type="journal article" date="2021" name="PeerJ">
        <title>Extensive microbial diversity within the chicken gut microbiome revealed by metagenomics and culture.</title>
        <authorList>
            <person name="Gilroy R."/>
            <person name="Ravi A."/>
            <person name="Getino M."/>
            <person name="Pursley I."/>
            <person name="Horton D.L."/>
            <person name="Alikhan N.F."/>
            <person name="Baker D."/>
            <person name="Gharbi K."/>
            <person name="Hall N."/>
            <person name="Watson M."/>
            <person name="Adriaenssens E.M."/>
            <person name="Foster-Nyarko E."/>
            <person name="Jarju S."/>
            <person name="Secka A."/>
            <person name="Antonio M."/>
            <person name="Oren A."/>
            <person name="Chaudhuri R.R."/>
            <person name="La Ragione R."/>
            <person name="Hildebrand F."/>
            <person name="Pallen M.J."/>
        </authorList>
    </citation>
    <scope>NUCLEOTIDE SEQUENCE</scope>
    <source>
        <strain evidence="4">CHK186-1790</strain>
    </source>
</reference>
<feature type="chain" id="PRO_5039434638" evidence="2">
    <location>
        <begin position="27"/>
        <end position="787"/>
    </location>
</feature>
<organism evidence="4 5">
    <name type="scientific">Candidatus Intestinimonas pullistercoris</name>
    <dbReference type="NCBI Taxonomy" id="2838623"/>
    <lineage>
        <taxon>Bacteria</taxon>
        <taxon>Bacillati</taxon>
        <taxon>Bacillota</taxon>
        <taxon>Clostridia</taxon>
        <taxon>Eubacteriales</taxon>
        <taxon>Intestinimonas</taxon>
    </lineage>
</organism>
<gene>
    <name evidence="4" type="ORF">H9701_04050</name>
</gene>
<keyword evidence="2" id="KW-0732">Signal</keyword>
<dbReference type="AlphaFoldDB" id="A0A9D2SYQ3"/>
<sequence length="787" mass="85221">MKWKRLLSGALGVALALTVSAPAASAASTTFPDIQNHWAKSYIEAMTTAGMFKGYDDGNFKPENLLTTAEALALCARAVGLDTGTISDIAQDYYDEVDDILDGEQSWFYQEFSICLATGILTSSDLQSLVRSGDLSEPIAKEDLAVYLVRAMQLGPMSERLTSYPLSFDDTSSIDQDARPSVYLLNIYGIVEGDEFNDFSPKLNVNRAVMSTMLTRSLAYMQSHGTSPDLPEYTDYDFQQGVIASTPTESGSTIRLTLENDLTGATMASITLPDDVTIYENNMESSVSALKTGRHARVCLDRNGTPFAVRVSDSLETFTADINGIDGYNVAVTVDGEGRLLTMDRFTQVQVNNKTVGDRDIVDASADYTTATCKLDDQGRLVAIQFTGGFHLEEGLLAGYTRGASASSDSTIQLTGFNGVTRNYTIPSDATITVDGASGSLSSRMEGNYVSLRLSDDDNSITAVSVDTETEYVQGTIRAVDDDDETITVDHLNSGRRTEYDVLSSVVITYEDETTRLRNLDRNDFVTLQLNDDDEVTMIQSYPSSSTTEGILTDRVFGTGSDTTVTFVVTQDDDTMVSFKVDLSDPPTVERDDEDSSVDKLSIGDEVEVTVRNGEVTRITALTQSVNVTGTVDRIIQESSGYTLEMTLSDGEEVSYSVSSGVSVTQNGRDVNLSDLRPGYKLGLAVNGEHVTAIEVQQAVNSSNKLSGTVLYVDSGEDYLYLRAVTDTGGEEMVTVRIRHGSDSPTVILNASTGETMDAWELDSGYSVEVTGSYDGSEFVATIILCY</sequence>
<proteinExistence type="predicted"/>
<evidence type="ECO:0000259" key="3">
    <source>
        <dbReference type="PROSITE" id="PS51272"/>
    </source>
</evidence>
<dbReference type="PROSITE" id="PS51272">
    <property type="entry name" value="SLH"/>
    <property type="match status" value="2"/>
</dbReference>
<evidence type="ECO:0000256" key="2">
    <source>
        <dbReference type="SAM" id="SignalP"/>
    </source>
</evidence>
<dbReference type="EMBL" id="DWWJ01000077">
    <property type="protein sequence ID" value="HJC40708.1"/>
    <property type="molecule type" value="Genomic_DNA"/>
</dbReference>
<reference evidence="4" key="2">
    <citation type="submission" date="2021-04" db="EMBL/GenBank/DDBJ databases">
        <authorList>
            <person name="Gilroy R."/>
        </authorList>
    </citation>
    <scope>NUCLEOTIDE SEQUENCE</scope>
    <source>
        <strain evidence="4">CHK186-1790</strain>
    </source>
</reference>
<feature type="domain" description="SLH" evidence="3">
    <location>
        <begin position="165"/>
        <end position="228"/>
    </location>
</feature>
<keyword evidence="1" id="KW-0677">Repeat</keyword>
<dbReference type="Proteomes" id="UP000823882">
    <property type="component" value="Unassembled WGS sequence"/>
</dbReference>
<feature type="signal peptide" evidence="2">
    <location>
        <begin position="1"/>
        <end position="26"/>
    </location>
</feature>
<evidence type="ECO:0000313" key="4">
    <source>
        <dbReference type="EMBL" id="HJC40708.1"/>
    </source>
</evidence>
<accession>A0A9D2SYQ3</accession>
<evidence type="ECO:0000256" key="1">
    <source>
        <dbReference type="ARBA" id="ARBA00022737"/>
    </source>
</evidence>
<feature type="domain" description="SLH" evidence="3">
    <location>
        <begin position="26"/>
        <end position="89"/>
    </location>
</feature>
<comment type="caution">
    <text evidence="4">The sequence shown here is derived from an EMBL/GenBank/DDBJ whole genome shotgun (WGS) entry which is preliminary data.</text>
</comment>